<name>A0A5M6CQD1_9BACT</name>
<evidence type="ECO:0000259" key="2">
    <source>
        <dbReference type="SMART" id="SM00867"/>
    </source>
</evidence>
<keyword evidence="1" id="KW-0732">Signal</keyword>
<feature type="domain" description="Lipid/polyisoprenoid-binding YceI-like" evidence="2">
    <location>
        <begin position="32"/>
        <end position="191"/>
    </location>
</feature>
<dbReference type="RefSeq" id="WP_150030755.1">
    <property type="nucleotide sequence ID" value="NZ_VWSH01000001.1"/>
</dbReference>
<dbReference type="PANTHER" id="PTHR34406">
    <property type="entry name" value="PROTEIN YCEI"/>
    <property type="match status" value="1"/>
</dbReference>
<feature type="chain" id="PRO_5024441444" evidence="1">
    <location>
        <begin position="23"/>
        <end position="192"/>
    </location>
</feature>
<dbReference type="InterPro" id="IPR036761">
    <property type="entry name" value="TTHA0802/YceI-like_sf"/>
</dbReference>
<dbReference type="InterPro" id="IPR007372">
    <property type="entry name" value="Lipid/polyisoprenoid-bd_YceI"/>
</dbReference>
<dbReference type="PANTHER" id="PTHR34406:SF1">
    <property type="entry name" value="PROTEIN YCEI"/>
    <property type="match status" value="1"/>
</dbReference>
<reference evidence="3 4" key="1">
    <citation type="submission" date="2019-09" db="EMBL/GenBank/DDBJ databases">
        <title>Genome sequence and assembly of Taibaiella sp.</title>
        <authorList>
            <person name="Chhetri G."/>
        </authorList>
    </citation>
    <scope>NUCLEOTIDE SEQUENCE [LARGE SCALE GENOMIC DNA]</scope>
    <source>
        <strain evidence="3 4">KVB11</strain>
    </source>
</reference>
<gene>
    <name evidence="3" type="ORF">F0919_00500</name>
</gene>
<keyword evidence="4" id="KW-1185">Reference proteome</keyword>
<dbReference type="EMBL" id="VWSH01000001">
    <property type="protein sequence ID" value="KAA5536182.1"/>
    <property type="molecule type" value="Genomic_DNA"/>
</dbReference>
<evidence type="ECO:0000256" key="1">
    <source>
        <dbReference type="SAM" id="SignalP"/>
    </source>
</evidence>
<accession>A0A5M6CQD1</accession>
<organism evidence="3 4">
    <name type="scientific">Taibaiella lutea</name>
    <dbReference type="NCBI Taxonomy" id="2608001"/>
    <lineage>
        <taxon>Bacteria</taxon>
        <taxon>Pseudomonadati</taxon>
        <taxon>Bacteroidota</taxon>
        <taxon>Chitinophagia</taxon>
        <taxon>Chitinophagales</taxon>
        <taxon>Chitinophagaceae</taxon>
        <taxon>Taibaiella</taxon>
    </lineage>
</organism>
<dbReference type="SMART" id="SM00867">
    <property type="entry name" value="YceI"/>
    <property type="match status" value="1"/>
</dbReference>
<comment type="caution">
    <text evidence="3">The sequence shown here is derived from an EMBL/GenBank/DDBJ whole genome shotgun (WGS) entry which is preliminary data.</text>
</comment>
<dbReference type="Gene3D" id="2.40.128.110">
    <property type="entry name" value="Lipid/polyisoprenoid-binding, YceI-like"/>
    <property type="match status" value="1"/>
</dbReference>
<dbReference type="Proteomes" id="UP000323632">
    <property type="component" value="Unassembled WGS sequence"/>
</dbReference>
<dbReference type="AlphaFoldDB" id="A0A5M6CQD1"/>
<protein>
    <submittedName>
        <fullName evidence="3">YceI family protein</fullName>
    </submittedName>
</protein>
<dbReference type="SUPFAM" id="SSF101874">
    <property type="entry name" value="YceI-like"/>
    <property type="match status" value="1"/>
</dbReference>
<sequence>MSHLTRYLSILIFMSGAFTSHALETTYPLSKDYKVTIHGTSNLHDWAENVETVSGNAIVNWFKDGSFRLNAMNIKMEVRSIKSDNSTMNKNTYKALKADTHPQITFVLAAPLAVITSNASGKIITARGNLTIAGVTKPVVMQIKVTSAAGGKLIFEGIYKIRMTDFGVKPPTAILGTLKTGNDITINFKVSS</sequence>
<evidence type="ECO:0000313" key="4">
    <source>
        <dbReference type="Proteomes" id="UP000323632"/>
    </source>
</evidence>
<proteinExistence type="predicted"/>
<evidence type="ECO:0000313" key="3">
    <source>
        <dbReference type="EMBL" id="KAA5536182.1"/>
    </source>
</evidence>
<feature type="signal peptide" evidence="1">
    <location>
        <begin position="1"/>
        <end position="22"/>
    </location>
</feature>
<dbReference type="Pfam" id="PF04264">
    <property type="entry name" value="YceI"/>
    <property type="match status" value="1"/>
</dbReference>